<organism evidence="1 2">
    <name type="scientific">Pseudoduganella violacea</name>
    <dbReference type="NCBI Taxonomy" id="1715466"/>
    <lineage>
        <taxon>Bacteria</taxon>
        <taxon>Pseudomonadati</taxon>
        <taxon>Pseudomonadota</taxon>
        <taxon>Betaproteobacteria</taxon>
        <taxon>Burkholderiales</taxon>
        <taxon>Oxalobacteraceae</taxon>
        <taxon>Telluria group</taxon>
        <taxon>Pseudoduganella</taxon>
    </lineage>
</organism>
<evidence type="ECO:0008006" key="3">
    <source>
        <dbReference type="Google" id="ProtNLM"/>
    </source>
</evidence>
<reference evidence="1 2" key="1">
    <citation type="submission" date="2020-08" db="EMBL/GenBank/DDBJ databases">
        <title>Genomic Encyclopedia of Type Strains, Phase III (KMG-III): the genomes of soil and plant-associated and newly described type strains.</title>
        <authorList>
            <person name="Whitman W."/>
        </authorList>
    </citation>
    <scope>NUCLEOTIDE SEQUENCE [LARGE SCALE GENOMIC DNA]</scope>
    <source>
        <strain evidence="1 2">CECT 8897</strain>
    </source>
</reference>
<comment type="caution">
    <text evidence="1">The sequence shown here is derived from an EMBL/GenBank/DDBJ whole genome shotgun (WGS) entry which is preliminary data.</text>
</comment>
<protein>
    <recommendedName>
        <fullName evidence="3">SUKH-3 immunity protein</fullName>
    </recommendedName>
</protein>
<name>A0A7W5BFK2_9BURK</name>
<evidence type="ECO:0000313" key="2">
    <source>
        <dbReference type="Proteomes" id="UP000541535"/>
    </source>
</evidence>
<dbReference type="Proteomes" id="UP000541535">
    <property type="component" value="Unassembled WGS sequence"/>
</dbReference>
<accession>A0A7W5BFK2</accession>
<dbReference type="AlphaFoldDB" id="A0A7W5BFK2"/>
<sequence length="141" mass="15458">MFDLSEGIRHYFKKAGWVPSNIHAEIPQSPREKALALLSEFAGLEVGSVGAGIELATSDVCFYSELNPKASGVLNAWKKQTGEVEAIATAHHDHIIIYVGVHGFYAFTDPDDKLYELGPEFSLAMEKLLLGLSYGTAMKRD</sequence>
<gene>
    <name evidence="1" type="ORF">FHS03_004458</name>
</gene>
<evidence type="ECO:0000313" key="1">
    <source>
        <dbReference type="EMBL" id="MBB3121380.1"/>
    </source>
</evidence>
<proteinExistence type="predicted"/>
<dbReference type="RefSeq" id="WP_183443104.1">
    <property type="nucleotide sequence ID" value="NZ_JACHXD010000016.1"/>
</dbReference>
<keyword evidence="2" id="KW-1185">Reference proteome</keyword>
<dbReference type="EMBL" id="JACHXD010000016">
    <property type="protein sequence ID" value="MBB3121380.1"/>
    <property type="molecule type" value="Genomic_DNA"/>
</dbReference>